<dbReference type="SUPFAM" id="SSF53850">
    <property type="entry name" value="Periplasmic binding protein-like II"/>
    <property type="match status" value="1"/>
</dbReference>
<evidence type="ECO:0000313" key="2">
    <source>
        <dbReference type="EMBL" id="AGQ18993.1"/>
    </source>
</evidence>
<feature type="signal peptide" evidence="1">
    <location>
        <begin position="1"/>
        <end position="17"/>
    </location>
</feature>
<dbReference type="AlphaFoldDB" id="S5DNE9"/>
<keyword evidence="1" id="KW-0732">Signal</keyword>
<dbReference type="Pfam" id="PF12974">
    <property type="entry name" value="Phosphonate-bd"/>
    <property type="match status" value="1"/>
</dbReference>
<dbReference type="Gene3D" id="3.40.190.10">
    <property type="entry name" value="Periplasmic binding protein-like II"/>
    <property type="match status" value="4"/>
</dbReference>
<dbReference type="PANTHER" id="PTHR35841">
    <property type="entry name" value="PHOSPHONATES-BINDING PERIPLASMIC PROTEIN"/>
    <property type="match status" value="1"/>
</dbReference>
<dbReference type="EMBL" id="KC811119">
    <property type="protein sequence ID" value="AGQ18993.1"/>
    <property type="molecule type" value="Genomic_DNA"/>
</dbReference>
<sequence length="349" mass="36898">MRNKLLICLLVFGLLTAACGPGDPEVIKWGFIPADNADALQELSEPFVEFMSDYVGIPIEASLTQDYAGAITGLGSGQLDVAGLGPLGFVLAQQQYPDKITAITKAVRYGSSTYHGQIVTNDPSICKSAPVIGAWSNKNGSPEIIPGSTTAPPDVLALQVGWSFGDNGLEPEVLETGETVSPGYACEADLTSMKGKTVAAADPASTSGYLFPGLAAQNAGLDLDADMNLIFAGGHGGVIQAVYNGDADFGFSYDDARRTLRKENPDVGEKIIVIGISPEIPNDVIAVNADLSDELQQLILDGMVAFLAQGEESEEFFDIFYGWTAVETVEDSEFDPVREAQESFGITEP</sequence>
<feature type="chain" id="PRO_5038747644" evidence="1">
    <location>
        <begin position="18"/>
        <end position="349"/>
    </location>
</feature>
<organism evidence="2">
    <name type="scientific">Candidatus Actinomarina minuta</name>
    <dbReference type="NCBI Taxonomy" id="1389454"/>
    <lineage>
        <taxon>Bacteria</taxon>
        <taxon>Bacillati</taxon>
        <taxon>Actinomycetota</taxon>
        <taxon>Actinomycetes</taxon>
        <taxon>Candidatus Actinomarinidae</taxon>
        <taxon>Candidatus Actinomarinales</taxon>
        <taxon>Candidatus Actinomarineae</taxon>
        <taxon>Candidatus Actinomarinaceae</taxon>
        <taxon>Candidatus Actinomarina</taxon>
    </lineage>
</organism>
<evidence type="ECO:0000256" key="1">
    <source>
        <dbReference type="SAM" id="SignalP"/>
    </source>
</evidence>
<protein>
    <submittedName>
        <fullName evidence="2">ABC-type phosphate/phosphonate transport system, periplasmic component</fullName>
    </submittedName>
</protein>
<dbReference type="PROSITE" id="PS51257">
    <property type="entry name" value="PROKAR_LIPOPROTEIN"/>
    <property type="match status" value="1"/>
</dbReference>
<name>S5DNE9_9ACTN</name>
<accession>S5DNE9</accession>
<dbReference type="PANTHER" id="PTHR35841:SF1">
    <property type="entry name" value="PHOSPHONATES-BINDING PERIPLASMIC PROTEIN"/>
    <property type="match status" value="1"/>
</dbReference>
<reference evidence="2" key="1">
    <citation type="journal article" date="2013" name="Sci. Rep.">
        <title>Metagenomics uncovers a new group of low GC and ultra-small marine Actinobacteria.</title>
        <authorList>
            <person name="Ghai R."/>
            <person name="Mizuno C.M."/>
            <person name="Picazo A."/>
            <person name="Camacho A."/>
            <person name="Rodriguez-Valera F."/>
        </authorList>
    </citation>
    <scope>NUCLEOTIDE SEQUENCE</scope>
</reference>
<proteinExistence type="predicted"/>